<keyword evidence="3" id="KW-1185">Reference proteome</keyword>
<dbReference type="AlphaFoldDB" id="A0A928VXA2"/>
<protein>
    <submittedName>
        <fullName evidence="2">DUF928 domain-containing protein</fullName>
    </submittedName>
</protein>
<dbReference type="Pfam" id="PF06051">
    <property type="entry name" value="DUF928"/>
    <property type="match status" value="1"/>
</dbReference>
<feature type="region of interest" description="Disordered" evidence="1">
    <location>
        <begin position="49"/>
        <end position="70"/>
    </location>
</feature>
<comment type="caution">
    <text evidence="2">The sequence shown here is derived from an EMBL/GenBank/DDBJ whole genome shotgun (WGS) entry which is preliminary data.</text>
</comment>
<name>A0A928VXA2_9CYAN</name>
<dbReference type="RefSeq" id="WP_264320688.1">
    <property type="nucleotide sequence ID" value="NZ_JADEXN010000084.1"/>
</dbReference>
<dbReference type="EMBL" id="JADEXN010000084">
    <property type="protein sequence ID" value="MBE9040442.1"/>
    <property type="molecule type" value="Genomic_DNA"/>
</dbReference>
<evidence type="ECO:0000313" key="2">
    <source>
        <dbReference type="EMBL" id="MBE9040442.1"/>
    </source>
</evidence>
<evidence type="ECO:0000256" key="1">
    <source>
        <dbReference type="SAM" id="MobiDB-lite"/>
    </source>
</evidence>
<dbReference type="Proteomes" id="UP000621799">
    <property type="component" value="Unassembled WGS sequence"/>
</dbReference>
<evidence type="ECO:0000313" key="3">
    <source>
        <dbReference type="Proteomes" id="UP000621799"/>
    </source>
</evidence>
<dbReference type="InterPro" id="IPR010328">
    <property type="entry name" value="DUF928"/>
</dbReference>
<sequence length="205" mass="22666">MLSKNSTFNRSISIGIGCTIAVISTTPKWSLAQTSDAISKRAIVTFQIFDPPPGEEEPDSTSGGGSRNDDTCLEESQIIALKPDRDRDGGSTETLSILSVYLPQTSAKTAIVNIEDIDRNSIYYDRLPISGEPGILRISLPKEILNIETENRYYWSFSVVCGEELDPNDPTLEGWVESIDGEFRLTDEANEENSLEETPLIEPNF</sequence>
<reference evidence="2" key="1">
    <citation type="submission" date="2020-10" db="EMBL/GenBank/DDBJ databases">
        <authorList>
            <person name="Castelo-Branco R."/>
            <person name="Eusebio N."/>
            <person name="Adriana R."/>
            <person name="Vieira A."/>
            <person name="Brugerolle De Fraissinette N."/>
            <person name="Rezende De Castro R."/>
            <person name="Schneider M.P."/>
            <person name="Vasconcelos V."/>
            <person name="Leao P.N."/>
        </authorList>
    </citation>
    <scope>NUCLEOTIDE SEQUENCE</scope>
    <source>
        <strain evidence="2">LEGE 11467</strain>
    </source>
</reference>
<proteinExistence type="predicted"/>
<accession>A0A928VXA2</accession>
<gene>
    <name evidence="2" type="ORF">IQ235_06520</name>
</gene>
<organism evidence="2 3">
    <name type="scientific">Zarconia navalis LEGE 11467</name>
    <dbReference type="NCBI Taxonomy" id="1828826"/>
    <lineage>
        <taxon>Bacteria</taxon>
        <taxon>Bacillati</taxon>
        <taxon>Cyanobacteriota</taxon>
        <taxon>Cyanophyceae</taxon>
        <taxon>Oscillatoriophycideae</taxon>
        <taxon>Oscillatoriales</taxon>
        <taxon>Oscillatoriales incertae sedis</taxon>
        <taxon>Zarconia</taxon>
        <taxon>Zarconia navalis</taxon>
    </lineage>
</organism>